<dbReference type="EMBL" id="CAJNNV010027960">
    <property type="protein sequence ID" value="CAE8622391.1"/>
    <property type="molecule type" value="Genomic_DNA"/>
</dbReference>
<keyword evidence="5" id="KW-1185">Reference proteome</keyword>
<dbReference type="Gene3D" id="3.40.50.1820">
    <property type="entry name" value="alpha/beta hydrolase"/>
    <property type="match status" value="1"/>
</dbReference>
<sequence length="326" mass="35651">MVLRLAWLALATAVSSVAGLTAIQQLNLGGHFAQESAVSLRDPRGLEIWPLFPTGEVPNERFGLEENHVAPNMKDLVGMFCAPGETTGNWYYNVTIPGLLPMLVDKSNPLFKDAAVIVVPGGGHSFLAWTKEGVEIGEWLNSIGISAFVLKYEVPETTVNFTRSVLNLQRAMSLVREKAPEFGLNASRIGVIGFSAGGGVAVRGNSLLDKLYDKVDEADSQSHLPDFQLLVYGNSGQGGVPISPMPTFIAHTSTDICCPVKQALDYYQLMSKLAPTELHIFPDGGHGFGSCRSYPEKWYEVCTWPDRAQMFLEQQVLHIPSQKSKR</sequence>
<accession>A0A813GI90</accession>
<dbReference type="OrthoDB" id="6499973at2759"/>
<keyword evidence="1" id="KW-0378">Hydrolase</keyword>
<gene>
    <name evidence="4" type="ORF">PGLA1383_LOCUS39836</name>
</gene>
<dbReference type="OMA" id="MENEGWD"/>
<dbReference type="Proteomes" id="UP000654075">
    <property type="component" value="Unassembled WGS sequence"/>
</dbReference>
<dbReference type="InterPro" id="IPR049492">
    <property type="entry name" value="BD-FAE-like_dom"/>
</dbReference>
<reference evidence="4" key="1">
    <citation type="submission" date="2021-02" db="EMBL/GenBank/DDBJ databases">
        <authorList>
            <person name="Dougan E. K."/>
            <person name="Rhodes N."/>
            <person name="Thang M."/>
            <person name="Chan C."/>
        </authorList>
    </citation>
    <scope>NUCLEOTIDE SEQUENCE</scope>
</reference>
<comment type="caution">
    <text evidence="4">The sequence shown here is derived from an EMBL/GenBank/DDBJ whole genome shotgun (WGS) entry which is preliminary data.</text>
</comment>
<feature type="chain" id="PRO_5033040506" description="BD-FAE-like domain-containing protein" evidence="2">
    <location>
        <begin position="20"/>
        <end position="326"/>
    </location>
</feature>
<evidence type="ECO:0000313" key="4">
    <source>
        <dbReference type="EMBL" id="CAE8622391.1"/>
    </source>
</evidence>
<evidence type="ECO:0000256" key="1">
    <source>
        <dbReference type="ARBA" id="ARBA00022801"/>
    </source>
</evidence>
<evidence type="ECO:0000313" key="5">
    <source>
        <dbReference type="Proteomes" id="UP000654075"/>
    </source>
</evidence>
<protein>
    <recommendedName>
        <fullName evidence="3">BD-FAE-like domain-containing protein</fullName>
    </recommendedName>
</protein>
<dbReference type="InterPro" id="IPR050300">
    <property type="entry name" value="GDXG_lipolytic_enzyme"/>
</dbReference>
<dbReference type="PANTHER" id="PTHR48081:SF6">
    <property type="entry name" value="PEPTIDASE S9 PROLYL OLIGOPEPTIDASE CATALYTIC DOMAIN-CONTAINING PROTEIN"/>
    <property type="match status" value="1"/>
</dbReference>
<dbReference type="PANTHER" id="PTHR48081">
    <property type="entry name" value="AB HYDROLASE SUPERFAMILY PROTEIN C4A8.06C"/>
    <property type="match status" value="1"/>
</dbReference>
<dbReference type="GO" id="GO:0016787">
    <property type="term" value="F:hydrolase activity"/>
    <property type="evidence" value="ECO:0007669"/>
    <property type="project" value="UniProtKB-KW"/>
</dbReference>
<feature type="signal peptide" evidence="2">
    <location>
        <begin position="1"/>
        <end position="19"/>
    </location>
</feature>
<keyword evidence="2" id="KW-0732">Signal</keyword>
<dbReference type="SUPFAM" id="SSF53474">
    <property type="entry name" value="alpha/beta-Hydrolases"/>
    <property type="match status" value="1"/>
</dbReference>
<evidence type="ECO:0000259" key="3">
    <source>
        <dbReference type="Pfam" id="PF20434"/>
    </source>
</evidence>
<organism evidence="4 5">
    <name type="scientific">Polarella glacialis</name>
    <name type="common">Dinoflagellate</name>
    <dbReference type="NCBI Taxonomy" id="89957"/>
    <lineage>
        <taxon>Eukaryota</taxon>
        <taxon>Sar</taxon>
        <taxon>Alveolata</taxon>
        <taxon>Dinophyceae</taxon>
        <taxon>Suessiales</taxon>
        <taxon>Suessiaceae</taxon>
        <taxon>Polarella</taxon>
    </lineage>
</organism>
<dbReference type="AlphaFoldDB" id="A0A813GI90"/>
<dbReference type="InterPro" id="IPR029058">
    <property type="entry name" value="AB_hydrolase_fold"/>
</dbReference>
<feature type="domain" description="BD-FAE-like" evidence="3">
    <location>
        <begin position="115"/>
        <end position="202"/>
    </location>
</feature>
<dbReference type="Pfam" id="PF20434">
    <property type="entry name" value="BD-FAE"/>
    <property type="match status" value="1"/>
</dbReference>
<proteinExistence type="predicted"/>
<evidence type="ECO:0000256" key="2">
    <source>
        <dbReference type="SAM" id="SignalP"/>
    </source>
</evidence>
<name>A0A813GI90_POLGL</name>